<feature type="transmembrane region" description="Helical" evidence="1">
    <location>
        <begin position="216"/>
        <end position="235"/>
    </location>
</feature>
<feature type="transmembrane region" description="Helical" evidence="1">
    <location>
        <begin position="6"/>
        <end position="29"/>
    </location>
</feature>
<reference evidence="3" key="1">
    <citation type="submission" date="2022-07" db="EMBL/GenBank/DDBJ databases">
        <title>Tahibacter sp., a new gammaproteobacterium isolated from the silt sample collected at pig farm.</title>
        <authorList>
            <person name="Chen H."/>
        </authorList>
    </citation>
    <scope>NUCLEOTIDE SEQUENCE</scope>
    <source>
        <strain evidence="3">P2K</strain>
    </source>
</reference>
<evidence type="ECO:0000313" key="3">
    <source>
        <dbReference type="EMBL" id="MCQ4164277.1"/>
    </source>
</evidence>
<comment type="caution">
    <text evidence="3">The sequence shown here is derived from an EMBL/GenBank/DDBJ whole genome shotgun (WGS) entry which is preliminary data.</text>
</comment>
<keyword evidence="4" id="KW-1185">Reference proteome</keyword>
<evidence type="ECO:0000256" key="1">
    <source>
        <dbReference type="PROSITE-ProRule" id="PRU00244"/>
    </source>
</evidence>
<dbReference type="PANTHER" id="PTHR35152:SF1">
    <property type="entry name" value="DOMAIN SIGNALLING PROTEIN, PUTATIVE (AFU_ORTHOLOGUE AFUA_5G11310)-RELATED"/>
    <property type="match status" value="1"/>
</dbReference>
<keyword evidence="1" id="KW-1133">Transmembrane helix</keyword>
<feature type="transmembrane region" description="Helical" evidence="1">
    <location>
        <begin position="41"/>
        <end position="66"/>
    </location>
</feature>
<feature type="transmembrane region" description="Helical" evidence="1">
    <location>
        <begin position="174"/>
        <end position="196"/>
    </location>
</feature>
<sequence>MQGTYDLWLVALSYLIASLAGYVALVFATRLRARSNDRRPWLIGGALAMGTGIWSMHFVGMTAFSLPVPISYDLGITFLSWTAAVAVSAIALYIVGYGRLSSVTLTLGAVVMGAGVCLMHYSGMWAMRMIPGISYDPLLFVISAVIAVAASGAALVIIAYLDEVRSWKDIGLRVGAALVMGLAVVGMHYTGMAAAIFSDGAYCYSGNQLPATALPWPTTIATLLILGFGIGFAASDARQLARARKAAHVSEQRVQQWAFVDRETGLPNRARLSQLVVERIRSRHADGFALVTFRLEGHDGSVPSAETMCLLRDRLQAAFPNADLARTQPEHLVVLLVGSAADVAWRCAPLIESLRRDTALSSRHQLMIGSAHSPTDGENMQWLLLRAAPKSAGIDLFGIELQPASA</sequence>
<dbReference type="Proteomes" id="UP001165498">
    <property type="component" value="Unassembled WGS sequence"/>
</dbReference>
<evidence type="ECO:0000259" key="2">
    <source>
        <dbReference type="PROSITE" id="PS50924"/>
    </source>
</evidence>
<dbReference type="InterPro" id="IPR043128">
    <property type="entry name" value="Rev_trsase/Diguanyl_cyclase"/>
</dbReference>
<proteinExistence type="predicted"/>
<organism evidence="3 4">
    <name type="scientific">Tahibacter harae</name>
    <dbReference type="NCBI Taxonomy" id="2963937"/>
    <lineage>
        <taxon>Bacteria</taxon>
        <taxon>Pseudomonadati</taxon>
        <taxon>Pseudomonadota</taxon>
        <taxon>Gammaproteobacteria</taxon>
        <taxon>Lysobacterales</taxon>
        <taxon>Rhodanobacteraceae</taxon>
        <taxon>Tahibacter</taxon>
    </lineage>
</organism>
<feature type="transmembrane region" description="Helical" evidence="1">
    <location>
        <begin position="138"/>
        <end position="162"/>
    </location>
</feature>
<dbReference type="PANTHER" id="PTHR35152">
    <property type="entry name" value="DOMAIN SIGNALLING PROTEIN, PUTATIVE (AFU_ORTHOLOGUE AFUA_5G11310)-RELATED"/>
    <property type="match status" value="1"/>
</dbReference>
<evidence type="ECO:0000313" key="4">
    <source>
        <dbReference type="Proteomes" id="UP001165498"/>
    </source>
</evidence>
<accession>A0ABT1QPS4</accession>
<feature type="transmembrane region" description="Helical" evidence="1">
    <location>
        <begin position="103"/>
        <end position="126"/>
    </location>
</feature>
<keyword evidence="1" id="KW-0472">Membrane</keyword>
<protein>
    <recommendedName>
        <fullName evidence="2">MHYT domain-containing protein</fullName>
    </recommendedName>
</protein>
<name>A0ABT1QPS4_9GAMM</name>
<dbReference type="EMBL" id="JANFQO010000004">
    <property type="protein sequence ID" value="MCQ4164277.1"/>
    <property type="molecule type" value="Genomic_DNA"/>
</dbReference>
<feature type="transmembrane region" description="Helical" evidence="1">
    <location>
        <begin position="78"/>
        <end position="96"/>
    </location>
</feature>
<keyword evidence="1" id="KW-0812">Transmembrane</keyword>
<dbReference type="Gene3D" id="3.30.70.270">
    <property type="match status" value="1"/>
</dbReference>
<dbReference type="Pfam" id="PF03707">
    <property type="entry name" value="MHYT"/>
    <property type="match status" value="4"/>
</dbReference>
<dbReference type="PROSITE" id="PS50924">
    <property type="entry name" value="MHYT"/>
    <property type="match status" value="1"/>
</dbReference>
<feature type="domain" description="MHYT" evidence="2">
    <location>
        <begin position="5"/>
        <end position="198"/>
    </location>
</feature>
<dbReference type="InterPro" id="IPR005330">
    <property type="entry name" value="MHYT_dom"/>
</dbReference>
<gene>
    <name evidence="3" type="ORF">NM961_06085</name>
</gene>
<dbReference type="RefSeq" id="WP_255912939.1">
    <property type="nucleotide sequence ID" value="NZ_JANFQO010000004.1"/>
</dbReference>